<proteinExistence type="predicted"/>
<accession>A0A537JAA0</accession>
<dbReference type="SUPFAM" id="SSF52540">
    <property type="entry name" value="P-loop containing nucleoside triphosphate hydrolases"/>
    <property type="match status" value="1"/>
</dbReference>
<sequence>MAGEVYDLLVRSRALGITVLLVDQNIAEAVTVADDVYLIVMGRVERQGPREVFARDLRAIVQETLVGTVPPAP</sequence>
<evidence type="ECO:0000313" key="1">
    <source>
        <dbReference type="EMBL" id="TMI80461.1"/>
    </source>
</evidence>
<dbReference type="InterPro" id="IPR027417">
    <property type="entry name" value="P-loop_NTPase"/>
</dbReference>
<name>A0A537JAA0_9BACT</name>
<dbReference type="AlphaFoldDB" id="A0A537JAA0"/>
<gene>
    <name evidence="1" type="ORF">E6H04_08615</name>
</gene>
<dbReference type="EMBL" id="VBAO01000219">
    <property type="protein sequence ID" value="TMI80461.1"/>
    <property type="molecule type" value="Genomic_DNA"/>
</dbReference>
<evidence type="ECO:0000313" key="2">
    <source>
        <dbReference type="Proteomes" id="UP000320048"/>
    </source>
</evidence>
<evidence type="ECO:0008006" key="3">
    <source>
        <dbReference type="Google" id="ProtNLM"/>
    </source>
</evidence>
<organism evidence="1 2">
    <name type="scientific">Candidatus Segetimicrobium genomatis</name>
    <dbReference type="NCBI Taxonomy" id="2569760"/>
    <lineage>
        <taxon>Bacteria</taxon>
        <taxon>Bacillati</taxon>
        <taxon>Candidatus Sysuimicrobiota</taxon>
        <taxon>Candidatus Sysuimicrobiia</taxon>
        <taxon>Candidatus Sysuimicrobiales</taxon>
        <taxon>Candidatus Segetimicrobiaceae</taxon>
        <taxon>Candidatus Segetimicrobium</taxon>
    </lineage>
</organism>
<dbReference type="Proteomes" id="UP000320048">
    <property type="component" value="Unassembled WGS sequence"/>
</dbReference>
<reference evidence="1 2" key="1">
    <citation type="journal article" date="2019" name="Nat. Microbiol.">
        <title>Mediterranean grassland soil C-N compound turnover is dependent on rainfall and depth, and is mediated by genomically divergent microorganisms.</title>
        <authorList>
            <person name="Diamond S."/>
            <person name="Andeer P.F."/>
            <person name="Li Z."/>
            <person name="Crits-Christoph A."/>
            <person name="Burstein D."/>
            <person name="Anantharaman K."/>
            <person name="Lane K.R."/>
            <person name="Thomas B.C."/>
            <person name="Pan C."/>
            <person name="Northen T.R."/>
            <person name="Banfield J.F."/>
        </authorList>
    </citation>
    <scope>NUCLEOTIDE SEQUENCE [LARGE SCALE GENOMIC DNA]</scope>
    <source>
        <strain evidence="1">NP_7</strain>
    </source>
</reference>
<protein>
    <recommendedName>
        <fullName evidence="3">Branched-chain amino acid ABC transporter ATP-binding protein</fullName>
    </recommendedName>
</protein>
<comment type="caution">
    <text evidence="1">The sequence shown here is derived from an EMBL/GenBank/DDBJ whole genome shotgun (WGS) entry which is preliminary data.</text>
</comment>